<reference evidence="1 2" key="1">
    <citation type="journal article" date="2012" name="J. Bacteriol.">
        <title>Genome sequence of an alkane-degrading bacterium, Alcanivorax pacificus type strain W11-5, isolated from deep sea sediment.</title>
        <authorList>
            <person name="Lai Q."/>
            <person name="Shao Z."/>
        </authorList>
    </citation>
    <scope>NUCLEOTIDE SEQUENCE [LARGE SCALE GENOMIC DNA]</scope>
    <source>
        <strain evidence="1 2">W11-5</strain>
    </source>
</reference>
<dbReference type="Proteomes" id="UP000006764">
    <property type="component" value="Chromosome"/>
</dbReference>
<organism evidence="1 2">
    <name type="scientific">Isoalcanivorax pacificus W11-5</name>
    <dbReference type="NCBI Taxonomy" id="391936"/>
    <lineage>
        <taxon>Bacteria</taxon>
        <taxon>Pseudomonadati</taxon>
        <taxon>Pseudomonadota</taxon>
        <taxon>Gammaproteobacteria</taxon>
        <taxon>Oceanospirillales</taxon>
        <taxon>Alcanivoracaceae</taxon>
        <taxon>Isoalcanivorax</taxon>
    </lineage>
</organism>
<dbReference type="HOGENOM" id="CLU_1674231_0_0_6"/>
<dbReference type="KEGG" id="apac:S7S_15495"/>
<name>A0A0B4XQR5_9GAMM</name>
<dbReference type="Pfam" id="PF13146">
    <property type="entry name" value="TRL"/>
    <property type="match status" value="1"/>
</dbReference>
<dbReference type="InterPro" id="IPR025113">
    <property type="entry name" value="TRL-like"/>
</dbReference>
<keyword evidence="2" id="KW-1185">Reference proteome</keyword>
<accession>A0A0B4XQR5</accession>
<gene>
    <name evidence="1" type="ORF">S7S_15495</name>
</gene>
<sequence>MGASISFMAAMIRPPRRDGQREALAASFVTIVLHFVRFSNGSTSIKPNKVVEMKIIKLLAMGTMITTLGGCAAAVSPVGNGFLFTSVAGPVNASDNEHSSKTGESCAANILGIVAGGNASIDAAKQKGNISKVSSVDYRSTTVLGMFSQSCTIVKGE</sequence>
<evidence type="ECO:0000313" key="2">
    <source>
        <dbReference type="Proteomes" id="UP000006764"/>
    </source>
</evidence>
<dbReference type="STRING" id="391936.S7S_15495"/>
<dbReference type="EMBL" id="CP004387">
    <property type="protein sequence ID" value="AJD49511.1"/>
    <property type="molecule type" value="Genomic_DNA"/>
</dbReference>
<protein>
    <submittedName>
        <fullName evidence="1">Protein trl tRNA-associated locus protein</fullName>
    </submittedName>
</protein>
<dbReference type="AlphaFoldDB" id="A0A0B4XQR5"/>
<proteinExistence type="predicted"/>
<evidence type="ECO:0000313" key="1">
    <source>
        <dbReference type="EMBL" id="AJD49511.1"/>
    </source>
</evidence>